<name>A0A2K1IFR2_PHYPA</name>
<dbReference type="EnsemblPlants" id="Pp3c24_5990V3.1">
    <property type="protein sequence ID" value="Pp3c24_5990V3.1"/>
    <property type="gene ID" value="Pp3c24_5990"/>
</dbReference>
<dbReference type="Proteomes" id="UP000006727">
    <property type="component" value="Chromosome 24"/>
</dbReference>
<dbReference type="PANTHER" id="PTHR12655">
    <property type="entry name" value="ACYL-COA THIOESTERASE"/>
    <property type="match status" value="1"/>
</dbReference>
<keyword evidence="3" id="KW-0378">Hydrolase</keyword>
<dbReference type="OMA" id="REMLWYI"/>
<evidence type="ECO:0000256" key="3">
    <source>
        <dbReference type="ARBA" id="ARBA00022801"/>
    </source>
</evidence>
<dbReference type="OrthoDB" id="331699at2759"/>
<dbReference type="GO" id="GO:0047617">
    <property type="term" value="F:fatty acyl-CoA hydrolase activity"/>
    <property type="evidence" value="ECO:0000318"/>
    <property type="project" value="GO_Central"/>
</dbReference>
<dbReference type="SUPFAM" id="SSF54637">
    <property type="entry name" value="Thioesterase/thiol ester dehydrase-isomerase"/>
    <property type="match status" value="2"/>
</dbReference>
<dbReference type="RefSeq" id="XP_024363266.1">
    <property type="nucleotide sequence ID" value="XM_024507498.2"/>
</dbReference>
<dbReference type="CDD" id="cd03442">
    <property type="entry name" value="BFIT_BACH"/>
    <property type="match status" value="2"/>
</dbReference>
<dbReference type="Gene3D" id="3.10.129.10">
    <property type="entry name" value="Hotdog Thioesterase"/>
    <property type="match status" value="2"/>
</dbReference>
<evidence type="ECO:0000259" key="6">
    <source>
        <dbReference type="PROSITE" id="PS51770"/>
    </source>
</evidence>
<evidence type="ECO:0000256" key="2">
    <source>
        <dbReference type="ARBA" id="ARBA00022737"/>
    </source>
</evidence>
<dbReference type="EMBL" id="ABEU02000024">
    <property type="protein sequence ID" value="PNR28104.1"/>
    <property type="molecule type" value="Genomic_DNA"/>
</dbReference>
<gene>
    <name evidence="8" type="primary">LOC112276313</name>
    <name evidence="7" type="ORF">PHYPA_028696</name>
</gene>
<feature type="region of interest" description="Disordered" evidence="5">
    <location>
        <begin position="78"/>
        <end position="147"/>
    </location>
</feature>
<proteinExistence type="inferred from homology"/>
<feature type="domain" description="HotDog ACOT-type" evidence="6">
    <location>
        <begin position="398"/>
        <end position="515"/>
    </location>
</feature>
<keyword evidence="9" id="KW-1185">Reference proteome</keyword>
<evidence type="ECO:0000256" key="4">
    <source>
        <dbReference type="ARBA" id="ARBA00022946"/>
    </source>
</evidence>
<reference evidence="7 9" key="1">
    <citation type="journal article" date="2008" name="Science">
        <title>The Physcomitrella genome reveals evolutionary insights into the conquest of land by plants.</title>
        <authorList>
            <person name="Rensing S."/>
            <person name="Lang D."/>
            <person name="Zimmer A."/>
            <person name="Terry A."/>
            <person name="Salamov A."/>
            <person name="Shapiro H."/>
            <person name="Nishiyama T."/>
            <person name="Perroud P.-F."/>
            <person name="Lindquist E."/>
            <person name="Kamisugi Y."/>
            <person name="Tanahashi T."/>
            <person name="Sakakibara K."/>
            <person name="Fujita T."/>
            <person name="Oishi K."/>
            <person name="Shin-I T."/>
            <person name="Kuroki Y."/>
            <person name="Toyoda A."/>
            <person name="Suzuki Y."/>
            <person name="Hashimoto A."/>
            <person name="Yamaguchi K."/>
            <person name="Sugano A."/>
            <person name="Kohara Y."/>
            <person name="Fujiyama A."/>
            <person name="Anterola A."/>
            <person name="Aoki S."/>
            <person name="Ashton N."/>
            <person name="Barbazuk W.B."/>
            <person name="Barker E."/>
            <person name="Bennetzen J."/>
            <person name="Bezanilla M."/>
            <person name="Blankenship R."/>
            <person name="Cho S.H."/>
            <person name="Dutcher S."/>
            <person name="Estelle M."/>
            <person name="Fawcett J.A."/>
            <person name="Gundlach H."/>
            <person name="Hanada K."/>
            <person name="Heyl A."/>
            <person name="Hicks K.A."/>
            <person name="Hugh J."/>
            <person name="Lohr M."/>
            <person name="Mayer K."/>
            <person name="Melkozernov A."/>
            <person name="Murata T."/>
            <person name="Nelson D."/>
            <person name="Pils B."/>
            <person name="Prigge M."/>
            <person name="Reiss B."/>
            <person name="Renner T."/>
            <person name="Rombauts S."/>
            <person name="Rushton P."/>
            <person name="Sanderfoot A."/>
            <person name="Schween G."/>
            <person name="Shiu S.-H."/>
            <person name="Stueber K."/>
            <person name="Theodoulou F.L."/>
            <person name="Tu H."/>
            <person name="Van de Peer Y."/>
            <person name="Verrier P.J."/>
            <person name="Waters E."/>
            <person name="Wood A."/>
            <person name="Yang L."/>
            <person name="Cove D."/>
            <person name="Cuming A."/>
            <person name="Hasebe M."/>
            <person name="Lucas S."/>
            <person name="Mishler D.B."/>
            <person name="Reski R."/>
            <person name="Grigoriev I."/>
            <person name="Quatrano R.S."/>
            <person name="Boore J.L."/>
        </authorList>
    </citation>
    <scope>NUCLEOTIDE SEQUENCE [LARGE SCALE GENOMIC DNA]</scope>
    <source>
        <strain evidence="8 9">cv. Gransden 2004</strain>
    </source>
</reference>
<dbReference type="PaxDb" id="3218-PP1S387_49V6.1"/>
<dbReference type="Gramene" id="Pp3c24_5990V3.2">
    <property type="protein sequence ID" value="Pp3c24_5990V3.2"/>
    <property type="gene ID" value="Pp3c24_5990"/>
</dbReference>
<reference evidence="7 9" key="2">
    <citation type="journal article" date="2018" name="Plant J.">
        <title>The Physcomitrella patens chromosome-scale assembly reveals moss genome structure and evolution.</title>
        <authorList>
            <person name="Lang D."/>
            <person name="Ullrich K.K."/>
            <person name="Murat F."/>
            <person name="Fuchs J."/>
            <person name="Jenkins J."/>
            <person name="Haas F.B."/>
            <person name="Piednoel M."/>
            <person name="Gundlach H."/>
            <person name="Van Bel M."/>
            <person name="Meyberg R."/>
            <person name="Vives C."/>
            <person name="Morata J."/>
            <person name="Symeonidi A."/>
            <person name="Hiss M."/>
            <person name="Muchero W."/>
            <person name="Kamisugi Y."/>
            <person name="Saleh O."/>
            <person name="Blanc G."/>
            <person name="Decker E.L."/>
            <person name="van Gessel N."/>
            <person name="Grimwood J."/>
            <person name="Hayes R.D."/>
            <person name="Graham S.W."/>
            <person name="Gunter L.E."/>
            <person name="McDaniel S.F."/>
            <person name="Hoernstein S.N.W."/>
            <person name="Larsson A."/>
            <person name="Li F.W."/>
            <person name="Perroud P.F."/>
            <person name="Phillips J."/>
            <person name="Ranjan P."/>
            <person name="Rokshar D.S."/>
            <person name="Rothfels C.J."/>
            <person name="Schneider L."/>
            <person name="Shu S."/>
            <person name="Stevenson D.W."/>
            <person name="Thummler F."/>
            <person name="Tillich M."/>
            <person name="Villarreal Aguilar J.C."/>
            <person name="Widiez T."/>
            <person name="Wong G.K."/>
            <person name="Wymore A."/>
            <person name="Zhang Y."/>
            <person name="Zimmer A.D."/>
            <person name="Quatrano R.S."/>
            <person name="Mayer K.F.X."/>
            <person name="Goodstein D."/>
            <person name="Casacuberta J.M."/>
            <person name="Vandepoele K."/>
            <person name="Reski R."/>
            <person name="Cuming A.C."/>
            <person name="Tuskan G.A."/>
            <person name="Maumus F."/>
            <person name="Salse J."/>
            <person name="Schmutz J."/>
            <person name="Rensing S.A."/>
        </authorList>
    </citation>
    <scope>NUCLEOTIDE SEQUENCE [LARGE SCALE GENOMIC DNA]</scope>
    <source>
        <strain evidence="8 9">cv. Gransden 2004</strain>
    </source>
</reference>
<evidence type="ECO:0000313" key="9">
    <source>
        <dbReference type="Proteomes" id="UP000006727"/>
    </source>
</evidence>
<organism evidence="7">
    <name type="scientific">Physcomitrium patens</name>
    <name type="common">Spreading-leaved earth moss</name>
    <name type="synonym">Physcomitrella patens</name>
    <dbReference type="NCBI Taxonomy" id="3218"/>
    <lineage>
        <taxon>Eukaryota</taxon>
        <taxon>Viridiplantae</taxon>
        <taxon>Streptophyta</taxon>
        <taxon>Embryophyta</taxon>
        <taxon>Bryophyta</taxon>
        <taxon>Bryophytina</taxon>
        <taxon>Bryopsida</taxon>
        <taxon>Funariidae</taxon>
        <taxon>Funariales</taxon>
        <taxon>Funariaceae</taxon>
        <taxon>Physcomitrium</taxon>
    </lineage>
</organism>
<evidence type="ECO:0000256" key="5">
    <source>
        <dbReference type="SAM" id="MobiDB-lite"/>
    </source>
</evidence>
<accession>A0A2K1IFR2</accession>
<feature type="domain" description="HotDog ACOT-type" evidence="6">
    <location>
        <begin position="200"/>
        <end position="321"/>
    </location>
</feature>
<comment type="similarity">
    <text evidence="1">Belongs to the acyl coenzyme A hydrolase family.</text>
</comment>
<dbReference type="AlphaFoldDB" id="A0A2K1IFR2"/>
<dbReference type="PANTHER" id="PTHR12655:SF0">
    <property type="entry name" value="ACYL-COENZYME A THIOESTERASE 9, MITOCHONDRIAL"/>
    <property type="match status" value="1"/>
</dbReference>
<dbReference type="KEGG" id="ppp:112276313"/>
<dbReference type="PROSITE" id="PS51770">
    <property type="entry name" value="HOTDOG_ACOT"/>
    <property type="match status" value="2"/>
</dbReference>
<dbReference type="GO" id="GO:0006637">
    <property type="term" value="P:acyl-CoA metabolic process"/>
    <property type="evidence" value="ECO:0000318"/>
    <property type="project" value="GO_Central"/>
</dbReference>
<evidence type="ECO:0000313" key="8">
    <source>
        <dbReference type="EnsemblPlants" id="Pp3c24_5990V3.1"/>
    </source>
</evidence>
<dbReference type="Gramene" id="Pp3c24_5990V3.1">
    <property type="protein sequence ID" value="Pp3c24_5990V3.1"/>
    <property type="gene ID" value="Pp3c24_5990"/>
</dbReference>
<evidence type="ECO:0000256" key="1">
    <source>
        <dbReference type="ARBA" id="ARBA00010458"/>
    </source>
</evidence>
<dbReference type="STRING" id="3218.A0A2K1IFR2"/>
<dbReference type="FunFam" id="3.10.129.10:FF:000032">
    <property type="entry name" value="Acyl-CoA thioester hydrolase"/>
    <property type="match status" value="1"/>
</dbReference>
<dbReference type="GeneID" id="112276313"/>
<dbReference type="EnsemblPlants" id="Pp3c24_5990V3.2">
    <property type="protein sequence ID" value="Pp3c24_5990V3.2"/>
    <property type="gene ID" value="Pp3c24_5990"/>
</dbReference>
<reference evidence="8" key="3">
    <citation type="submission" date="2020-12" db="UniProtKB">
        <authorList>
            <consortium name="EnsemblPlants"/>
        </authorList>
    </citation>
    <scope>IDENTIFICATION</scope>
</reference>
<protein>
    <recommendedName>
        <fullName evidence="6">HotDog ACOT-type domain-containing protein</fullName>
    </recommendedName>
</protein>
<dbReference type="FunCoup" id="A0A2K1IFR2">
    <property type="interactions" value="2325"/>
</dbReference>
<keyword evidence="4" id="KW-0809">Transit peptide</keyword>
<dbReference type="FunFam" id="3.10.129.10:FF:000023">
    <property type="entry name" value="Acyl-coenzyme A thioesterase 9, mitochondrial"/>
    <property type="match status" value="1"/>
</dbReference>
<keyword evidence="2" id="KW-0677">Repeat</keyword>
<sequence>MAPLIRGCGKKDAMRRLALQNRVTYHAVLNRWISCVAEHVGCGNQTENVWGNNGAFAEEVKVALPRVGTTLQKGLRLEGGIRGGRDRGARATAFSTSAKPPSSVEDDVSEKHEGQSVVPSRRVSWTLGPGQQPVPVAASDGGEGYEDMSSSLWPGMYHSPVTAALWQARASIRERDGKRGAGSSPTELIRRTPSTSRTTVLYGLASDAILREQYRNPWNGCRIGKLLEDLDALAGTIAMKHCSDDNHMTQPLLLVTASVDKISTKKPLSVEMDLMMRGVVAWVGRSSMEIRMEVIQPVAEKPEKENIALVANFTFVARDSETKKSAPVNQLVPETEAEMSLFAEGESRNEHRKQRRQQGSLDASKEAVNQKRLKDILAEGRILCDMPALADRDTVLIRQTKLENALICQPQQRNMHGRIFGGFLMRRAYELAFATCYVFAGARPIFREVDHVDFRKPVDVGNLLRFKACVLYTEVDRVDRPLIHVEVVANVTQPEARTSEVSNTFYFTFSVDSEISKTGIMPVRRVLPETEEEARGYLARYDADHVVTHTAPSP</sequence>
<evidence type="ECO:0000313" key="7">
    <source>
        <dbReference type="EMBL" id="PNR28104.1"/>
    </source>
</evidence>
<feature type="region of interest" description="Disordered" evidence="5">
    <location>
        <begin position="342"/>
        <end position="366"/>
    </location>
</feature>
<dbReference type="InterPro" id="IPR033120">
    <property type="entry name" value="HOTDOG_ACOT"/>
</dbReference>
<dbReference type="InterPro" id="IPR029069">
    <property type="entry name" value="HotDog_dom_sf"/>
</dbReference>